<dbReference type="Gene3D" id="1.10.486.10">
    <property type="entry name" value="PCRA, domain 4"/>
    <property type="match status" value="1"/>
</dbReference>
<dbReference type="PROSITE" id="PS51198">
    <property type="entry name" value="UVRD_HELICASE_ATP_BIND"/>
    <property type="match status" value="1"/>
</dbReference>
<dbReference type="RefSeq" id="WP_280320799.1">
    <property type="nucleotide sequence ID" value="NZ_CP118605.1"/>
</dbReference>
<evidence type="ECO:0000256" key="13">
    <source>
        <dbReference type="ARBA" id="ARBA00034923"/>
    </source>
</evidence>
<dbReference type="Proteomes" id="UP001236500">
    <property type="component" value="Chromosome"/>
</dbReference>
<evidence type="ECO:0000256" key="5">
    <source>
        <dbReference type="ARBA" id="ARBA00022806"/>
    </source>
</evidence>
<protein>
    <recommendedName>
        <fullName evidence="12">DNA 3'-5' helicase</fullName>
        <ecNumber evidence="12">5.6.2.4</ecNumber>
    </recommendedName>
    <alternativeName>
        <fullName evidence="13">DNA 3'-5' helicase II</fullName>
    </alternativeName>
</protein>
<evidence type="ECO:0000313" key="18">
    <source>
        <dbReference type="EMBL" id="WGL16980.1"/>
    </source>
</evidence>
<evidence type="ECO:0000259" key="16">
    <source>
        <dbReference type="PROSITE" id="PS51198"/>
    </source>
</evidence>
<keyword evidence="8" id="KW-0238">DNA-binding</keyword>
<keyword evidence="3" id="KW-0227">DNA damage</keyword>
<gene>
    <name evidence="18" type="ORF">PVT68_01460</name>
</gene>
<dbReference type="SUPFAM" id="SSF52540">
    <property type="entry name" value="P-loop containing nucleoside triphosphate hydrolases"/>
    <property type="match status" value="1"/>
</dbReference>
<comment type="catalytic activity">
    <reaction evidence="11">
        <text>Couples ATP hydrolysis with the unwinding of duplex DNA by translocating in the 3'-5' direction.</text>
        <dbReference type="EC" id="5.6.2.4"/>
    </reaction>
</comment>
<dbReference type="InterPro" id="IPR011604">
    <property type="entry name" value="PDDEXK-like_dom_sf"/>
</dbReference>
<evidence type="ECO:0000256" key="7">
    <source>
        <dbReference type="ARBA" id="ARBA00022840"/>
    </source>
</evidence>
<accession>A0ABY8NDI4</accession>
<dbReference type="InterPro" id="IPR027417">
    <property type="entry name" value="P-loop_NTPase"/>
</dbReference>
<reference evidence="18 19" key="1">
    <citation type="submission" date="2023-02" db="EMBL/GenBank/DDBJ databases">
        <title>Description and genomic characterization of Microbulbifer bruguierae sp. nov., isolated from the sediment of mangrove plant Bruguiera sexangula.</title>
        <authorList>
            <person name="Long M."/>
        </authorList>
    </citation>
    <scope>NUCLEOTIDE SEQUENCE [LARGE SCALE GENOMIC DNA]</scope>
    <source>
        <strain evidence="18 19">H12</strain>
    </source>
</reference>
<dbReference type="PANTHER" id="PTHR11070:SF2">
    <property type="entry name" value="ATP-DEPENDENT DNA HELICASE SRS2"/>
    <property type="match status" value="1"/>
</dbReference>
<sequence>MTQTPPPANQPVDAEARAQALDISQSFAVSAPAGSGKTGLLTQRLLKLLSACQQPEEVLAITFTRKAAGEMRERLLHALLDARDNPEPDNPHGRVTWQLARDLLAHDEKQQWHLLQSPQRLRIQTIDGLCRNIASQLPIDSGLGAPGEPLEQPAIAYEMAIANLLKKLEQEQLDEDLGRLLLHLDNNLPEVSGLLQTLLEKREQWLEPLLSVHNEEAEDYFTFVIHELIREQLETFGKSLGSFAGELVQLAGYAGSNLQKEKPEHIVSALAGIAALPPCSDEGLPQWLALAELLVTGTGTFRKSISKTIGFPPADKKSPDPERAKAAKDAMTALLADISENTELLQIVTEVRTLPSGMDDNQWQILRALARVLPLLVAELKLVFQQLGSTDFTEVAQAALVALGESDSPTDVALKLDVQLRHILVDEFQDTSQLQLELLQKLTAGWEPDDGRSLFIVGDGMQSCYGFRNANVGIFLDARNEGIGELPLSPLNLQVNFRSSNAVVDWVNHTFRQAFPRKDNISRGAVRYLDSVAFKPEIWGAPPVSFYGCIDDAERLQEAEKAVDIIQSLQATAPDDSIAILVRNKKHLQQILPALTRAGIPYQAQDLSPLASKMVVLDLLSLTRALQDPSDRISWLAVLRAPWCGLTLPDLYAVANHNGAELGARDPRVPPVLNSLGELDQITGLSESGRNRLQLCADLLLNSWRERGRKPLRVWVEGLWLALGGPATVADKKELSNAADFFQLLEKYDQGGSIADWPAFEQALEKLFARPAQEAKVQVMTIHKSKGLEFDHVLIPGLDKTGGAGGSDQLLRWCTWLNSEVETRFLLAPKSPRSGKDPLYAYVKHDNSERERLEGTRLLYVGCTRAIHSLHLLASVKSSDKKNEDYKAPASASLLASIWPALVENPDNGWCHWIETDALAETSERADYSYLLRLPEHWQRPAHPRQDYLARYRVDVLEQKEDDEPNLPELGQVQQRWFRHAGTVAHESLATLAESPHRLAAPPAQLIEEMRPLWQLRLSQAGLNGSNLEYALEKVEQALLRTLNCSTGRWLLDAGHQQAAAELEMHSGGQQLRRNIVDRTFVDAEGTRWIVDYKTAEPAAGEPEEAFVESQLEQYRKQMDNYRRLFYQRGEKNIRCALYFPLLQRLAELPPE</sequence>
<dbReference type="EMBL" id="CP118605">
    <property type="protein sequence ID" value="WGL16980.1"/>
    <property type="molecule type" value="Genomic_DNA"/>
</dbReference>
<keyword evidence="6" id="KW-0269">Exonuclease</keyword>
<name>A0ABY8NDI4_9GAMM</name>
<feature type="binding site" evidence="15">
    <location>
        <begin position="31"/>
        <end position="38"/>
    </location>
    <ligand>
        <name>ATP</name>
        <dbReference type="ChEBI" id="CHEBI:30616"/>
    </ligand>
</feature>
<dbReference type="Gene3D" id="3.90.320.10">
    <property type="match status" value="1"/>
</dbReference>
<evidence type="ECO:0000256" key="3">
    <source>
        <dbReference type="ARBA" id="ARBA00022763"/>
    </source>
</evidence>
<evidence type="ECO:0000256" key="4">
    <source>
        <dbReference type="ARBA" id="ARBA00022801"/>
    </source>
</evidence>
<dbReference type="PROSITE" id="PS51217">
    <property type="entry name" value="UVRD_HELICASE_CTER"/>
    <property type="match status" value="1"/>
</dbReference>
<keyword evidence="1" id="KW-0540">Nuclease</keyword>
<dbReference type="Pfam" id="PF12705">
    <property type="entry name" value="PDDEXK_1"/>
    <property type="match status" value="1"/>
</dbReference>
<dbReference type="Pfam" id="PF13361">
    <property type="entry name" value="UvrD_C"/>
    <property type="match status" value="2"/>
</dbReference>
<comment type="catalytic activity">
    <reaction evidence="14">
        <text>ATP + H2O = ADP + phosphate + H(+)</text>
        <dbReference type="Rhea" id="RHEA:13065"/>
        <dbReference type="ChEBI" id="CHEBI:15377"/>
        <dbReference type="ChEBI" id="CHEBI:15378"/>
        <dbReference type="ChEBI" id="CHEBI:30616"/>
        <dbReference type="ChEBI" id="CHEBI:43474"/>
        <dbReference type="ChEBI" id="CHEBI:456216"/>
        <dbReference type="EC" id="5.6.2.4"/>
    </reaction>
</comment>
<keyword evidence="10" id="KW-0413">Isomerase</keyword>
<dbReference type="InterPro" id="IPR000212">
    <property type="entry name" value="DNA_helicase_UvrD/REP"/>
</dbReference>
<dbReference type="InterPro" id="IPR014016">
    <property type="entry name" value="UvrD-like_ATP-bd"/>
</dbReference>
<keyword evidence="7 15" id="KW-0067">ATP-binding</keyword>
<evidence type="ECO:0000259" key="17">
    <source>
        <dbReference type="PROSITE" id="PS51217"/>
    </source>
</evidence>
<keyword evidence="5 15" id="KW-0347">Helicase</keyword>
<feature type="domain" description="UvrD-like helicase C-terminal" evidence="17">
    <location>
        <begin position="512"/>
        <end position="787"/>
    </location>
</feature>
<evidence type="ECO:0000256" key="6">
    <source>
        <dbReference type="ARBA" id="ARBA00022839"/>
    </source>
</evidence>
<proteinExistence type="predicted"/>
<evidence type="ECO:0000256" key="11">
    <source>
        <dbReference type="ARBA" id="ARBA00034617"/>
    </source>
</evidence>
<keyword evidence="4 15" id="KW-0378">Hydrolase</keyword>
<evidence type="ECO:0000256" key="12">
    <source>
        <dbReference type="ARBA" id="ARBA00034808"/>
    </source>
</evidence>
<dbReference type="Pfam" id="PF00580">
    <property type="entry name" value="UvrD-helicase"/>
    <property type="match status" value="1"/>
</dbReference>
<evidence type="ECO:0000256" key="15">
    <source>
        <dbReference type="PROSITE-ProRule" id="PRU00560"/>
    </source>
</evidence>
<keyword evidence="19" id="KW-1185">Reference proteome</keyword>
<dbReference type="InterPro" id="IPR038726">
    <property type="entry name" value="PDDEXK_AddAB-type"/>
</dbReference>
<feature type="domain" description="UvrD-like helicase ATP-binding" evidence="16">
    <location>
        <begin position="10"/>
        <end position="500"/>
    </location>
</feature>
<evidence type="ECO:0000313" key="19">
    <source>
        <dbReference type="Proteomes" id="UP001236500"/>
    </source>
</evidence>
<dbReference type="InterPro" id="IPR014017">
    <property type="entry name" value="DNA_helicase_UvrD-like_C"/>
</dbReference>
<evidence type="ECO:0000256" key="9">
    <source>
        <dbReference type="ARBA" id="ARBA00023204"/>
    </source>
</evidence>
<dbReference type="Gene3D" id="3.40.50.300">
    <property type="entry name" value="P-loop containing nucleotide triphosphate hydrolases"/>
    <property type="match status" value="3"/>
</dbReference>
<keyword evidence="9" id="KW-0234">DNA repair</keyword>
<evidence type="ECO:0000256" key="1">
    <source>
        <dbReference type="ARBA" id="ARBA00022722"/>
    </source>
</evidence>
<evidence type="ECO:0000256" key="2">
    <source>
        <dbReference type="ARBA" id="ARBA00022741"/>
    </source>
</evidence>
<keyword evidence="2 15" id="KW-0547">Nucleotide-binding</keyword>
<dbReference type="PANTHER" id="PTHR11070">
    <property type="entry name" value="UVRD / RECB / PCRA DNA HELICASE FAMILY MEMBER"/>
    <property type="match status" value="1"/>
</dbReference>
<evidence type="ECO:0000256" key="10">
    <source>
        <dbReference type="ARBA" id="ARBA00023235"/>
    </source>
</evidence>
<evidence type="ECO:0000256" key="14">
    <source>
        <dbReference type="ARBA" id="ARBA00048988"/>
    </source>
</evidence>
<dbReference type="EC" id="5.6.2.4" evidence="12"/>
<evidence type="ECO:0000256" key="8">
    <source>
        <dbReference type="ARBA" id="ARBA00023125"/>
    </source>
</evidence>
<organism evidence="18 19">
    <name type="scientific">Microbulbifer bruguierae</name>
    <dbReference type="NCBI Taxonomy" id="3029061"/>
    <lineage>
        <taxon>Bacteria</taxon>
        <taxon>Pseudomonadati</taxon>
        <taxon>Pseudomonadota</taxon>
        <taxon>Gammaproteobacteria</taxon>
        <taxon>Cellvibrionales</taxon>
        <taxon>Microbulbiferaceae</taxon>
        <taxon>Microbulbifer</taxon>
    </lineage>
</organism>